<evidence type="ECO:0000256" key="2">
    <source>
        <dbReference type="SAM" id="SignalP"/>
    </source>
</evidence>
<reference evidence="4 5" key="1">
    <citation type="submission" date="2025-04" db="UniProtKB">
        <authorList>
            <consortium name="RefSeq"/>
        </authorList>
    </citation>
    <scope>IDENTIFICATION</scope>
</reference>
<feature type="compositionally biased region" description="Polar residues" evidence="1">
    <location>
        <begin position="296"/>
        <end position="309"/>
    </location>
</feature>
<protein>
    <submittedName>
        <fullName evidence="4 5">Uncharacterized protein LOC106058555</fullName>
    </submittedName>
</protein>
<dbReference type="RefSeq" id="XP_055887317.1">
    <property type="nucleotide sequence ID" value="XM_056031342.1"/>
</dbReference>
<organism evidence="3 6">
    <name type="scientific">Biomphalaria glabrata</name>
    <name type="common">Bloodfluke planorb</name>
    <name type="synonym">Freshwater snail</name>
    <dbReference type="NCBI Taxonomy" id="6526"/>
    <lineage>
        <taxon>Eukaryota</taxon>
        <taxon>Metazoa</taxon>
        <taxon>Spiralia</taxon>
        <taxon>Lophotrochozoa</taxon>
        <taxon>Mollusca</taxon>
        <taxon>Gastropoda</taxon>
        <taxon>Heterobranchia</taxon>
        <taxon>Euthyneura</taxon>
        <taxon>Panpulmonata</taxon>
        <taxon>Hygrophila</taxon>
        <taxon>Lymnaeoidea</taxon>
        <taxon>Planorbidae</taxon>
        <taxon>Biomphalaria</taxon>
    </lineage>
</organism>
<dbReference type="GeneID" id="106058555"/>
<dbReference type="RefSeq" id="XP_013071468.2">
    <property type="nucleotide sequence ID" value="XM_013216014.2"/>
</dbReference>
<evidence type="ECO:0000313" key="3">
    <source>
        <dbReference type="Proteomes" id="UP001165740"/>
    </source>
</evidence>
<evidence type="ECO:0000313" key="5">
    <source>
        <dbReference type="RefSeq" id="XP_055887317.1"/>
    </source>
</evidence>
<feature type="compositionally biased region" description="Polar residues" evidence="1">
    <location>
        <begin position="353"/>
        <end position="368"/>
    </location>
</feature>
<evidence type="ECO:0000313" key="6">
    <source>
        <dbReference type="RefSeq" id="XP_055887319.1"/>
    </source>
</evidence>
<keyword evidence="3" id="KW-1185">Reference proteome</keyword>
<feature type="signal peptide" evidence="2">
    <location>
        <begin position="1"/>
        <end position="16"/>
    </location>
</feature>
<dbReference type="AlphaFoldDB" id="A0A9W3AJK8"/>
<sequence>MSTLLVLYWIINHVLGDSMLYYTHFNKSLTCIDGIVHFELTIDWRQKNSNFRPDTVVVAANKGILQSENFTKICQIQLPPGKCGLKNSTVCFCSFSNDSITVLSIQFRATPDISKAGFLAYFLHKGTFGPPLDTLYLHQIYGQDSATLTMNGIPFDLNFCNVSVTPNTRLRLKFCAHNLSGNAQLYRIYRSSLLCRYPGGELCLIDEILVTEEHSHFELGYIDQCQRTAAFYCAIYVFSKSEPQECSFCKEDSVGQLIGFVMVSVLASSILACAICYIKIHMCPLLVPDELDEAEGTNTLTPSPKSNAPTPSPKSHKSVEIFPSSYRIRSPSKQSKSPACSPNIDIEPKGGNILQSDLGQSTIEVDQQ</sequence>
<dbReference type="RefSeq" id="XP_055887319.1">
    <property type="nucleotide sequence ID" value="XM_056031344.1"/>
</dbReference>
<name>A0A9W3AJK8_BIOGL</name>
<keyword evidence="2" id="KW-0732">Signal</keyword>
<proteinExistence type="predicted"/>
<evidence type="ECO:0000313" key="4">
    <source>
        <dbReference type="RefSeq" id="XP_013071468.2"/>
    </source>
</evidence>
<feature type="region of interest" description="Disordered" evidence="1">
    <location>
        <begin position="296"/>
        <end position="368"/>
    </location>
</feature>
<dbReference type="KEGG" id="bgt:106058555"/>
<feature type="chain" id="PRO_5044702822" evidence="2">
    <location>
        <begin position="17"/>
        <end position="368"/>
    </location>
</feature>
<dbReference type="OrthoDB" id="10282428at2759"/>
<dbReference type="Proteomes" id="UP001165740">
    <property type="component" value="Chromosome 5"/>
</dbReference>
<feature type="compositionally biased region" description="Polar residues" evidence="1">
    <location>
        <begin position="331"/>
        <end position="340"/>
    </location>
</feature>
<accession>A0A9W3AJK8</accession>
<gene>
    <name evidence="4 5 6" type="primary">LOC106058555</name>
</gene>
<evidence type="ECO:0000256" key="1">
    <source>
        <dbReference type="SAM" id="MobiDB-lite"/>
    </source>
</evidence>